<dbReference type="EMBL" id="PDLM01000006">
    <property type="protein sequence ID" value="RDW75086.1"/>
    <property type="molecule type" value="Genomic_DNA"/>
</dbReference>
<organism evidence="2 3">
    <name type="scientific">Coleophoma cylindrospora</name>
    <dbReference type="NCBI Taxonomy" id="1849047"/>
    <lineage>
        <taxon>Eukaryota</taxon>
        <taxon>Fungi</taxon>
        <taxon>Dikarya</taxon>
        <taxon>Ascomycota</taxon>
        <taxon>Pezizomycotina</taxon>
        <taxon>Leotiomycetes</taxon>
        <taxon>Helotiales</taxon>
        <taxon>Dermateaceae</taxon>
        <taxon>Coleophoma</taxon>
    </lineage>
</organism>
<feature type="compositionally biased region" description="Basic and acidic residues" evidence="1">
    <location>
        <begin position="90"/>
        <end position="119"/>
    </location>
</feature>
<protein>
    <recommendedName>
        <fullName evidence="4">Mitochondrial carrier protein pet8 protein</fullName>
    </recommendedName>
</protein>
<gene>
    <name evidence="2" type="ORF">BP6252_06228</name>
</gene>
<feature type="region of interest" description="Disordered" evidence="1">
    <location>
        <begin position="41"/>
        <end position="129"/>
    </location>
</feature>
<evidence type="ECO:0000313" key="2">
    <source>
        <dbReference type="EMBL" id="RDW75086.1"/>
    </source>
</evidence>
<reference evidence="2 3" key="1">
    <citation type="journal article" date="2018" name="IMA Fungus">
        <title>IMA Genome-F 9: Draft genome sequence of Annulohypoxylon stygium, Aspergillus mulundensis, Berkeleyomyces basicola (syn. Thielaviopsis basicola), Ceratocystis smalleyi, two Cercospora beticola strains, Coleophoma cylindrospora, Fusarium fracticaudum, Phialophora cf. hyalina, and Morchella septimelata.</title>
        <authorList>
            <person name="Wingfield B.D."/>
            <person name="Bills G.F."/>
            <person name="Dong Y."/>
            <person name="Huang W."/>
            <person name="Nel W.J."/>
            <person name="Swalarsk-Parry B.S."/>
            <person name="Vaghefi N."/>
            <person name="Wilken P.M."/>
            <person name="An Z."/>
            <person name="de Beer Z.W."/>
            <person name="De Vos L."/>
            <person name="Chen L."/>
            <person name="Duong T.A."/>
            <person name="Gao Y."/>
            <person name="Hammerbacher A."/>
            <person name="Kikkert J.R."/>
            <person name="Li Y."/>
            <person name="Li H."/>
            <person name="Li K."/>
            <person name="Li Q."/>
            <person name="Liu X."/>
            <person name="Ma X."/>
            <person name="Naidoo K."/>
            <person name="Pethybridge S.J."/>
            <person name="Sun J."/>
            <person name="Steenkamp E.T."/>
            <person name="van der Nest M.A."/>
            <person name="van Wyk S."/>
            <person name="Wingfield M.J."/>
            <person name="Xiong C."/>
            <person name="Yue Q."/>
            <person name="Zhang X."/>
        </authorList>
    </citation>
    <scope>NUCLEOTIDE SEQUENCE [LARGE SCALE GENOMIC DNA]</scope>
    <source>
        <strain evidence="2 3">BP6252</strain>
    </source>
</reference>
<evidence type="ECO:0000313" key="3">
    <source>
        <dbReference type="Proteomes" id="UP000256645"/>
    </source>
</evidence>
<keyword evidence="3" id="KW-1185">Reference proteome</keyword>
<proteinExistence type="predicted"/>
<evidence type="ECO:0008006" key="4">
    <source>
        <dbReference type="Google" id="ProtNLM"/>
    </source>
</evidence>
<comment type="caution">
    <text evidence="2">The sequence shown here is derived from an EMBL/GenBank/DDBJ whole genome shotgun (WGS) entry which is preliminary data.</text>
</comment>
<name>A0A3D8RMC1_9HELO</name>
<accession>A0A3D8RMC1</accession>
<feature type="compositionally biased region" description="Basic and acidic residues" evidence="1">
    <location>
        <begin position="51"/>
        <end position="68"/>
    </location>
</feature>
<dbReference type="AlphaFoldDB" id="A0A3D8RMC1"/>
<dbReference type="OrthoDB" id="529205at2759"/>
<sequence length="129" mass="14329">MSFLLRTSTSRFAAARPAFRAARPFGTSRALALKESDRAQRLNFPALGNPDHPEQSLKNETHKEDSLKKQKSGKGHWKPELASDSEEAVTADRHEHADHSEAGIKELQKKTEKAAEEKHKHGTSQSSGF</sequence>
<dbReference type="Proteomes" id="UP000256645">
    <property type="component" value="Unassembled WGS sequence"/>
</dbReference>
<evidence type="ECO:0000256" key="1">
    <source>
        <dbReference type="SAM" id="MobiDB-lite"/>
    </source>
</evidence>